<dbReference type="AlphaFoldDB" id="A0A8J4EAJ8"/>
<dbReference type="Gene3D" id="1.10.10.60">
    <property type="entry name" value="Homeodomain-like"/>
    <property type="match status" value="2"/>
</dbReference>
<evidence type="ECO:0000313" key="5">
    <source>
        <dbReference type="EMBL" id="GIJ67781.1"/>
    </source>
</evidence>
<dbReference type="PANTHER" id="PTHR46796">
    <property type="entry name" value="HTH-TYPE TRANSCRIPTIONAL ACTIVATOR RHAS-RELATED"/>
    <property type="match status" value="1"/>
</dbReference>
<feature type="domain" description="HTH araC/xylS-type" evidence="4">
    <location>
        <begin position="209"/>
        <end position="307"/>
    </location>
</feature>
<keyword evidence="6" id="KW-1185">Reference proteome</keyword>
<dbReference type="RefSeq" id="WP_203927721.1">
    <property type="nucleotide sequence ID" value="NZ_BOPH01000031.1"/>
</dbReference>
<dbReference type="Pfam" id="PF12833">
    <property type="entry name" value="HTH_18"/>
    <property type="match status" value="1"/>
</dbReference>
<sequence>MDVLSDVITVLRTGEPRSARLEFHGPWGQWFEPFPGSAGFHVVLRGPCWLLRPSEDPVPLGVGDVVFRPHGGPHALADSPTPAYVGPACRPDDARRLQRYANETIGSGGTSVTVTLCGAYEFDPGGGHPLLDALPEVVHLPAHLGRNPGLRSTVDLLAAELAQPRLGTDAIVPALLDTLLLYVLRTWFDAQPVTAPVGWAAALNDPVTAAALRAIHGDPARPWTVAALAAEAGLSRAPFARRFSAQLGQPPLAYLTWWRMTTAARLLRESDQPLTAVAARVGYASEFAFSAAFKRRYGVAPGRFRRSTPVG</sequence>
<protein>
    <submittedName>
        <fullName evidence="5">AraC family transcriptional regulator</fullName>
    </submittedName>
</protein>
<gene>
    <name evidence="5" type="ORF">Voc01_026980</name>
</gene>
<comment type="caution">
    <text evidence="5">The sequence shown here is derived from an EMBL/GenBank/DDBJ whole genome shotgun (WGS) entry which is preliminary data.</text>
</comment>
<keyword evidence="1" id="KW-0805">Transcription regulation</keyword>
<evidence type="ECO:0000313" key="6">
    <source>
        <dbReference type="Proteomes" id="UP000635606"/>
    </source>
</evidence>
<dbReference type="Pfam" id="PF12852">
    <property type="entry name" value="Cupin_6"/>
    <property type="match status" value="1"/>
</dbReference>
<dbReference type="GO" id="GO:0043565">
    <property type="term" value="F:sequence-specific DNA binding"/>
    <property type="evidence" value="ECO:0007669"/>
    <property type="project" value="InterPro"/>
</dbReference>
<keyword evidence="2" id="KW-0238">DNA-binding</keyword>
<reference evidence="5" key="1">
    <citation type="submission" date="2021-01" db="EMBL/GenBank/DDBJ databases">
        <title>Whole genome shotgun sequence of Virgisporangium ochraceum NBRC 16418.</title>
        <authorList>
            <person name="Komaki H."/>
            <person name="Tamura T."/>
        </authorList>
    </citation>
    <scope>NUCLEOTIDE SEQUENCE</scope>
    <source>
        <strain evidence="5">NBRC 16418</strain>
    </source>
</reference>
<dbReference type="InterPro" id="IPR009057">
    <property type="entry name" value="Homeodomain-like_sf"/>
</dbReference>
<dbReference type="InterPro" id="IPR050204">
    <property type="entry name" value="AraC_XylS_family_regulators"/>
</dbReference>
<evidence type="ECO:0000259" key="4">
    <source>
        <dbReference type="PROSITE" id="PS01124"/>
    </source>
</evidence>
<dbReference type="InterPro" id="IPR032783">
    <property type="entry name" value="AraC_lig"/>
</dbReference>
<accession>A0A8J4EAJ8</accession>
<dbReference type="InterPro" id="IPR018060">
    <property type="entry name" value="HTH_AraC"/>
</dbReference>
<dbReference type="SUPFAM" id="SSF46689">
    <property type="entry name" value="Homeodomain-like"/>
    <property type="match status" value="2"/>
</dbReference>
<dbReference type="InterPro" id="IPR018062">
    <property type="entry name" value="HTH_AraC-typ_CS"/>
</dbReference>
<name>A0A8J4EAJ8_9ACTN</name>
<evidence type="ECO:0000256" key="1">
    <source>
        <dbReference type="ARBA" id="ARBA00023015"/>
    </source>
</evidence>
<keyword evidence="3" id="KW-0804">Transcription</keyword>
<dbReference type="PROSITE" id="PS01124">
    <property type="entry name" value="HTH_ARAC_FAMILY_2"/>
    <property type="match status" value="1"/>
</dbReference>
<organism evidence="5 6">
    <name type="scientific">Virgisporangium ochraceum</name>
    <dbReference type="NCBI Taxonomy" id="65505"/>
    <lineage>
        <taxon>Bacteria</taxon>
        <taxon>Bacillati</taxon>
        <taxon>Actinomycetota</taxon>
        <taxon>Actinomycetes</taxon>
        <taxon>Micromonosporales</taxon>
        <taxon>Micromonosporaceae</taxon>
        <taxon>Virgisporangium</taxon>
    </lineage>
</organism>
<proteinExistence type="predicted"/>
<dbReference type="Proteomes" id="UP000635606">
    <property type="component" value="Unassembled WGS sequence"/>
</dbReference>
<dbReference type="InterPro" id="IPR020449">
    <property type="entry name" value="Tscrpt_reg_AraC-type_HTH"/>
</dbReference>
<dbReference type="PANTHER" id="PTHR46796:SF13">
    <property type="entry name" value="HTH-TYPE TRANSCRIPTIONAL ACTIVATOR RHAS"/>
    <property type="match status" value="1"/>
</dbReference>
<evidence type="ECO:0000256" key="2">
    <source>
        <dbReference type="ARBA" id="ARBA00023125"/>
    </source>
</evidence>
<dbReference type="SMART" id="SM00342">
    <property type="entry name" value="HTH_ARAC"/>
    <property type="match status" value="1"/>
</dbReference>
<dbReference type="EMBL" id="BOPH01000031">
    <property type="protein sequence ID" value="GIJ67781.1"/>
    <property type="molecule type" value="Genomic_DNA"/>
</dbReference>
<dbReference type="PROSITE" id="PS00041">
    <property type="entry name" value="HTH_ARAC_FAMILY_1"/>
    <property type="match status" value="1"/>
</dbReference>
<evidence type="ECO:0000256" key="3">
    <source>
        <dbReference type="ARBA" id="ARBA00023163"/>
    </source>
</evidence>
<dbReference type="PRINTS" id="PR00032">
    <property type="entry name" value="HTHARAC"/>
</dbReference>
<dbReference type="GO" id="GO:0003700">
    <property type="term" value="F:DNA-binding transcription factor activity"/>
    <property type="evidence" value="ECO:0007669"/>
    <property type="project" value="InterPro"/>
</dbReference>